<dbReference type="Gene3D" id="3.30.230.10">
    <property type="match status" value="1"/>
</dbReference>
<dbReference type="SUPFAM" id="SSF54211">
    <property type="entry name" value="Ribosomal protein S5 domain 2-like"/>
    <property type="match status" value="1"/>
</dbReference>
<accession>A0ABR9EBK0</accession>
<dbReference type="RefSeq" id="WP_192507630.1">
    <property type="nucleotide sequence ID" value="NZ_AQGV01000012.1"/>
</dbReference>
<name>A0ABR9EBK0_9GAMM</name>
<dbReference type="InterPro" id="IPR049052">
    <property type="entry name" value="nSTAND1"/>
</dbReference>
<evidence type="ECO:0000313" key="2">
    <source>
        <dbReference type="EMBL" id="MBE0368334.1"/>
    </source>
</evidence>
<dbReference type="InterPro" id="IPR014721">
    <property type="entry name" value="Ribsml_uS5_D2-typ_fold_subgr"/>
</dbReference>
<evidence type="ECO:0000259" key="1">
    <source>
        <dbReference type="Pfam" id="PF20703"/>
    </source>
</evidence>
<reference evidence="2 3" key="1">
    <citation type="submission" date="2015-03" db="EMBL/GenBank/DDBJ databases">
        <title>Genome sequence of Pseudoalteromonas aurantia.</title>
        <authorList>
            <person name="Xie B.-B."/>
            <person name="Rong J.-C."/>
            <person name="Qin Q.-L."/>
            <person name="Zhang Y.-Z."/>
        </authorList>
    </citation>
    <scope>NUCLEOTIDE SEQUENCE [LARGE SCALE GENOMIC DNA]</scope>
    <source>
        <strain evidence="2 3">208</strain>
    </source>
</reference>
<dbReference type="InterPro" id="IPR020568">
    <property type="entry name" value="Ribosomal_Su5_D2-typ_SF"/>
</dbReference>
<proteinExistence type="predicted"/>
<dbReference type="Gene3D" id="3.40.50.300">
    <property type="entry name" value="P-loop containing nucleotide triphosphate hydrolases"/>
    <property type="match status" value="1"/>
</dbReference>
<evidence type="ECO:0000313" key="3">
    <source>
        <dbReference type="Proteomes" id="UP000615755"/>
    </source>
</evidence>
<dbReference type="Gene3D" id="1.25.40.10">
    <property type="entry name" value="Tetratricopeptide repeat domain"/>
    <property type="match status" value="2"/>
</dbReference>
<dbReference type="SUPFAM" id="SSF48452">
    <property type="entry name" value="TPR-like"/>
    <property type="match status" value="2"/>
</dbReference>
<comment type="caution">
    <text evidence="2">The sequence shown here is derived from an EMBL/GenBank/DDBJ whole genome shotgun (WGS) entry which is preliminary data.</text>
</comment>
<protein>
    <recommendedName>
        <fullName evidence="1">Novel STAND NTPase 1 domain-containing protein</fullName>
    </recommendedName>
</protein>
<dbReference type="Pfam" id="PF20703">
    <property type="entry name" value="nSTAND1"/>
    <property type="match status" value="1"/>
</dbReference>
<organism evidence="2 3">
    <name type="scientific">Pseudoalteromonas aurantia 208</name>
    <dbReference type="NCBI Taxonomy" id="1314867"/>
    <lineage>
        <taxon>Bacteria</taxon>
        <taxon>Pseudomonadati</taxon>
        <taxon>Pseudomonadota</taxon>
        <taxon>Gammaproteobacteria</taxon>
        <taxon>Alteromonadales</taxon>
        <taxon>Pseudoalteromonadaceae</taxon>
        <taxon>Pseudoalteromonas</taxon>
    </lineage>
</organism>
<dbReference type="InterPro" id="IPR027417">
    <property type="entry name" value="P-loop_NTPase"/>
</dbReference>
<dbReference type="InterPro" id="IPR011990">
    <property type="entry name" value="TPR-like_helical_dom_sf"/>
</dbReference>
<sequence length="1195" mass="136272">MHILLSDKRYTYKPTFRFITPKDQQKVKVKFSNDLVLSLGYRFTEQMNYFAMAAEAAFMSLNPIDRQNKQFFVELNLVSHDSELINLQPESTSVGLGYALGVALAYRQQLNKKAPVLEHVFSTGEVSPSGNVHSIGHINTKIEGALHAMASHPDMPFAIFYPKANLHDITPTLIDEVQHLGGALHPVEHINQALEILLGPDFDGSQVGGTLTFKGLCSFDPYDEYYFFGREQQTSELLALFQEDTPLIKVHGVSGSGKSSLVKAGLLPAIVKQYDSVKWHIALPKQFEDSTALLKDFITSAEVGFDIILKMLDVSVESFIDGLLEQKTQYLDELSAHLTAHKTKYIWFIDQFEELYDAQPNSQLLQSLVLIGEITPISIIVSIRSEYLHYTGMQGHDFYVPHSLSAENWIDIIENQAIALGISLETGLAQTIQTEALKLSHALPAVEYLLAQMHTLANKSDHPKVLTYTQYKQLNKLTGVIYRQAEKIFGQFEPLTEQFFELFVGVNINGNCYAKHVDFLALGQQYPQLSNLVDELIEKQLIIRHQVYKSPPYVKLTHDCLITVVEDLSLDQQIWPRFYIWLNDRKEYLQWFHGVETKYTQWIRHHDNIEEQKHYALSKHELNEGSRFLSQPNTICLQEVRNYIMQSQHDYQSSLELQNKQQKRRLLTTGMLFLCTLIAGSFAYIQKQQIIAEQIKTTEALTHLKDNVLVNIDSLEPILADYLPTFQRKQLNEHLSNLIDSVDGIPLADIDKLRLLLIQVKILRQDDSTHRSEIKQVLEQIQRKVSTFPKIQSPELAHKKVIAQFNYELGILLLKQGFSSDAKVYFEEAISLLTDIPESHHELALLNAQLTTRVATISLESGNTDLATSQLEKVLLTLNSHKQPTHLTQSFNNLRVDIYRNLAKAAPSNTIAKEMLVQAETLLNQLLDKDPNHLISQYNLLKTYINLAEKSASKSIASRYYKKADELARIYAIKDPDNVHVQVAQLLLATRLGKEYLANKQMPESQKYFLSGVEIANKLQRLDISNIDWQGHTIELYAAFANYYSATNLDTQSKKYHQLALTSAQRLAATDENNLNFAYLLQSVHAQVANNFYDLGEKLQALAHFEKAKETLLTLIEKNTTSFKYKNSYRRTLFNLGYIATELGDNTQACQYFLSGKHFVEKYSNEQTHLAFNKSAKKFDHYIELLSCKRVAIQP</sequence>
<gene>
    <name evidence="2" type="ORF">PAUR_a1912</name>
</gene>
<dbReference type="SUPFAM" id="SSF52540">
    <property type="entry name" value="P-loop containing nucleoside triphosphate hydrolases"/>
    <property type="match status" value="1"/>
</dbReference>
<dbReference type="EMBL" id="AQGV01000012">
    <property type="protein sequence ID" value="MBE0368334.1"/>
    <property type="molecule type" value="Genomic_DNA"/>
</dbReference>
<keyword evidence="3" id="KW-1185">Reference proteome</keyword>
<dbReference type="Proteomes" id="UP000615755">
    <property type="component" value="Unassembled WGS sequence"/>
</dbReference>
<feature type="domain" description="Novel STAND NTPase 1" evidence="1">
    <location>
        <begin position="213"/>
        <end position="607"/>
    </location>
</feature>